<gene>
    <name evidence="9" type="ORF">OLEA9_A005770</name>
</gene>
<dbReference type="PANTHER" id="PTHR18898:SF2">
    <property type="entry name" value="NUCLEOPROTEIN TPR"/>
    <property type="match status" value="1"/>
</dbReference>
<feature type="compositionally biased region" description="Polar residues" evidence="5">
    <location>
        <begin position="1943"/>
        <end position="1960"/>
    </location>
</feature>
<dbReference type="InterPro" id="IPR057974">
    <property type="entry name" value="NUA/TPR/MLP1-2-like_dom"/>
</dbReference>
<evidence type="ECO:0000313" key="10">
    <source>
        <dbReference type="Proteomes" id="UP000594638"/>
    </source>
</evidence>
<feature type="compositionally biased region" description="Basic and acidic residues" evidence="5">
    <location>
        <begin position="1911"/>
        <end position="1923"/>
    </location>
</feature>
<feature type="coiled-coil region" evidence="4">
    <location>
        <begin position="299"/>
        <end position="351"/>
    </location>
</feature>
<evidence type="ECO:0000256" key="5">
    <source>
        <dbReference type="SAM" id="MobiDB-lite"/>
    </source>
</evidence>
<keyword evidence="3" id="KW-0539">Nucleus</keyword>
<dbReference type="EMBL" id="CACTIH010009263">
    <property type="protein sequence ID" value="CAA3028607.1"/>
    <property type="molecule type" value="Genomic_DNA"/>
</dbReference>
<accession>A0A8S0VBB6</accession>
<feature type="domain" description="Nucleoprotein TPR/MLP1-2" evidence="6">
    <location>
        <begin position="1035"/>
        <end position="1162"/>
    </location>
</feature>
<feature type="region of interest" description="Disordered" evidence="5">
    <location>
        <begin position="1636"/>
        <end position="2041"/>
    </location>
</feature>
<dbReference type="PANTHER" id="PTHR18898">
    <property type="entry name" value="NUCLEOPROTEIN TPR-RELATED"/>
    <property type="match status" value="1"/>
</dbReference>
<dbReference type="InterPro" id="IPR012929">
    <property type="entry name" value="Nucleoprot-TPR/MLP1-2_dom"/>
</dbReference>
<evidence type="ECO:0000256" key="3">
    <source>
        <dbReference type="ARBA" id="ARBA00023242"/>
    </source>
</evidence>
<feature type="coiled-coil region" evidence="4">
    <location>
        <begin position="833"/>
        <end position="867"/>
    </location>
</feature>
<dbReference type="InterPro" id="IPR057577">
    <property type="entry name" value="Nucleoprot-TPR/MLP1_dom"/>
</dbReference>
<evidence type="ECO:0000313" key="9">
    <source>
        <dbReference type="EMBL" id="CAA3028607.1"/>
    </source>
</evidence>
<feature type="coiled-coil region" evidence="4">
    <location>
        <begin position="239"/>
        <end position="266"/>
    </location>
</feature>
<evidence type="ECO:0000256" key="2">
    <source>
        <dbReference type="ARBA" id="ARBA00023054"/>
    </source>
</evidence>
<feature type="compositionally biased region" description="Gly residues" evidence="5">
    <location>
        <begin position="2031"/>
        <end position="2041"/>
    </location>
</feature>
<sequence length="2041" mass="230097">MPLFISDDEFQRYSHDASLVAEKADLFIRGLYNQLETVRAEADAASITAEQTCSLLEQKYVSLTAEFSALQSQHSQLSSSVDQRASELQLLQSEKKQLVLQSIEKAGEVEKLTTEATELHKSKRQLMEILEAKDLEISEKNATIKSYLDKIVNLTESGATKEARLGDLGSELTRSQASSARLLQEKELLERHNLWLNEELTSKVDSLIELRKTHGEFEADMSAKLADVEKKFNVTCSSLKLNKERVEELESKVASLEKELLSSKDAAGASEEHFTAEISTVTKLVELYKESSGEWSKKAGELEGVIKALETHLNQVENDYKEKLEKEVSARKEAEKEAANLKEKLGTCDADLESCRKESELKHLPLSRFTTDSWPRSVECDYVVENDHMIVPRIPAGISGTALAASLLRDGWNLAKLYAKYQEAVDALQHEQLGRKQTQAVLERVLYEIEEKAGLIMDERAEHERLVEAYSVLDEKLQHSLSEQSALETTIRELKAGLKRQERDCVIAQKETVDLQKQVAALLKECRDVQLRLGSASHDDGDFAITSPEVLLNAESDAENIISERLLTFKDINGLVEQNVQLRSLVRGLSDQIEEKEMGLKEKYEKEFQKHNEETASKVNSVLMRAEEQGRMIESLHSFVAMYKKLYEEEQKRHQPQEAATEWGSKEAILLSERVHETSKVKEHAFERVRSLEEDVAKLRSEIISLRSECDKLGLEAQFAQEKLARFMRDFEHQRDEHNGVIERNIEFSQLIIDYQRKLRESSESLNTAEELSRKLTMEVAILKNEKEILLNSEKRALDEVRCLSERVYRLQASLDTTHGTQEVQEEARSIERKKQEDYVKKIEREWAEAKKELQEERDIVRNLTLERETSMMNALKQVESQGKELADALHSVAAAEARAAIAEARCADLEKIVKSAQMKDSEDAEAGPSSFSDKTLPDVREGIETLRQEVQTSKDHMVQYKSIAEVNESALKHMESAYENLGIEADKVRKSLEAEVQSLRERINELERECNLKTEEAATANAGKEEALVVALSETASLKEDCANKMSQVVVMEAQISALKDDLENEHQRWRSSQANYERQVVLQSETIQELMKTSQALASAQEETSELRKVADARKNENNELKAKWEAEKLFLEASKNEADKKYGEVNELNKMLHIRIEALLIKLAEKDRGMASGSTSQTLGNEDGLQDVVSYLQRSKEIAETEISLFKQEKLRLQSQLESALKAAESAQASLHAERAISQASLFTEEDFKSLQLQVRELTLLRESNVQLREENRHNFEECQKLREGAQKVRTEIENLERLLNDRDKEAEAYKKEIEQQKIEKEHLEKRIVELLEKNEDVDDIHRMRESFEQMQVTVRDKDAQLEEIRKLVSEKQDVISHLEQDLARSKTELDERECRINEILQAEASLKSEVERFKRSNVQLRRKLDNLSKEKEELSKEIQLLQKQLEDAKKVKRNVGDAAGEQAMKEKEREKDTRIQILEKTLERHREDLKKEKEDRNKEKENFQKSRKIILESYECVTQQRGKLVDELDKHKQALKTLHDEVEKLSNSRDSQSESTSVVQRFTGTLLEDFSAAYFLAVENFERVALPVRIELEDSTSTNPSALDTSSATIVQTGPAITQNILPSPAAANVPAAKTVEEREKQFTSPKINVKTGRKLVRPSITKPKEPQGDAEMSEADESNNGAKQSSSQNIETQGNLIVPIPSLVRKRPSTSLSSDLQEDVLAPEKTSSDMIAPVPKKSKGVETQKEGSEEQSMATLKVPQVSPPSEESPEDIENVHQDIKEETVGTERDELATAGEEVVEPTADGKNHAELQTDTNDAAEENLDKPSEAVVSDEQLRYQIEQDIHHIETESENDREEGELVAGDGDTEGNAINSNATRGPAIGEFEPEQATPENSPAADDEPLDVDPSHVLDEEKNDSGELNEDIVESSDKNDDETDQVTGDANTAGQEATSSAVETGAPEQGGSIVTGVVEGQQTSPVTSRNSTTINWQERARARASIRQAGMLSPSPGRARGRGRATRARGARGGRAGRGQAPG</sequence>
<dbReference type="OrthoDB" id="343070at2759"/>
<evidence type="ECO:0000259" key="8">
    <source>
        <dbReference type="Pfam" id="PF25785"/>
    </source>
</evidence>
<feature type="domain" description="NUA/TPR/MLP1-2-like" evidence="8">
    <location>
        <begin position="491"/>
        <end position="598"/>
    </location>
</feature>
<feature type="coiled-coil region" evidence="4">
    <location>
        <begin position="682"/>
        <end position="716"/>
    </location>
</feature>
<feature type="compositionally biased region" description="Basic and acidic residues" evidence="5">
    <location>
        <begin position="1744"/>
        <end position="1753"/>
    </location>
</feature>
<feature type="compositionally biased region" description="Basic and acidic residues" evidence="5">
    <location>
        <begin position="1778"/>
        <end position="1796"/>
    </location>
</feature>
<feature type="domain" description="Nucleoprotein TPR/MPL1" evidence="7">
    <location>
        <begin position="170"/>
        <end position="249"/>
    </location>
</feature>
<dbReference type="Pfam" id="PF07926">
    <property type="entry name" value="TPR_MLP1_2"/>
    <property type="match status" value="1"/>
</dbReference>
<feature type="region of interest" description="Disordered" evidence="5">
    <location>
        <begin position="917"/>
        <end position="937"/>
    </location>
</feature>
<organism evidence="9 10">
    <name type="scientific">Olea europaea subsp. europaea</name>
    <dbReference type="NCBI Taxonomy" id="158383"/>
    <lineage>
        <taxon>Eukaryota</taxon>
        <taxon>Viridiplantae</taxon>
        <taxon>Streptophyta</taxon>
        <taxon>Embryophyta</taxon>
        <taxon>Tracheophyta</taxon>
        <taxon>Spermatophyta</taxon>
        <taxon>Magnoliopsida</taxon>
        <taxon>eudicotyledons</taxon>
        <taxon>Gunneridae</taxon>
        <taxon>Pentapetalae</taxon>
        <taxon>asterids</taxon>
        <taxon>lamiids</taxon>
        <taxon>Lamiales</taxon>
        <taxon>Oleaceae</taxon>
        <taxon>Oleeae</taxon>
        <taxon>Olea</taxon>
    </lineage>
</organism>
<feature type="compositionally biased region" description="Acidic residues" evidence="5">
    <location>
        <begin position="1855"/>
        <end position="1864"/>
    </location>
</feature>
<keyword evidence="2 4" id="KW-0175">Coiled coil</keyword>
<reference evidence="9 10" key="1">
    <citation type="submission" date="2019-12" db="EMBL/GenBank/DDBJ databases">
        <authorList>
            <person name="Alioto T."/>
            <person name="Alioto T."/>
            <person name="Gomez Garrido J."/>
        </authorList>
    </citation>
    <scope>NUCLEOTIDE SEQUENCE [LARGE SCALE GENOMIC DNA]</scope>
</reference>
<name>A0A8S0VBB6_OLEEU</name>
<keyword evidence="10" id="KW-1185">Reference proteome</keyword>
<dbReference type="GO" id="GO:0006406">
    <property type="term" value="P:mRNA export from nucleus"/>
    <property type="evidence" value="ECO:0007669"/>
    <property type="project" value="TreeGrafter"/>
</dbReference>
<feature type="coiled-coil region" evidence="4">
    <location>
        <begin position="1282"/>
        <end position="1552"/>
    </location>
</feature>
<dbReference type="GO" id="GO:0017056">
    <property type="term" value="F:structural constituent of nuclear pore"/>
    <property type="evidence" value="ECO:0007669"/>
    <property type="project" value="TreeGrafter"/>
</dbReference>
<feature type="coiled-coil region" evidence="4">
    <location>
        <begin position="752"/>
        <end position="786"/>
    </location>
</feature>
<feature type="compositionally biased region" description="Basic residues" evidence="5">
    <location>
        <begin position="2017"/>
        <end position="2030"/>
    </location>
</feature>
<feature type="compositionally biased region" description="Basic and acidic residues" evidence="5">
    <location>
        <begin position="1839"/>
        <end position="1854"/>
    </location>
</feature>
<feature type="coiled-coil region" evidence="4">
    <location>
        <begin position="1050"/>
        <end position="1154"/>
    </location>
</feature>
<dbReference type="GO" id="GO:0005643">
    <property type="term" value="C:nuclear pore"/>
    <property type="evidence" value="ECO:0007669"/>
    <property type="project" value="TreeGrafter"/>
</dbReference>
<dbReference type="Pfam" id="PF25481">
    <property type="entry name" value="Nucleoprot-TPR"/>
    <property type="match status" value="1"/>
</dbReference>
<feature type="compositionally biased region" description="Acidic residues" evidence="5">
    <location>
        <begin position="1925"/>
        <end position="1942"/>
    </location>
</feature>
<dbReference type="Pfam" id="PF25785">
    <property type="entry name" value="TPR"/>
    <property type="match status" value="1"/>
</dbReference>
<feature type="coiled-coil region" evidence="4">
    <location>
        <begin position="990"/>
        <end position="1024"/>
    </location>
</feature>
<evidence type="ECO:0000256" key="1">
    <source>
        <dbReference type="ARBA" id="ARBA00004123"/>
    </source>
</evidence>
<evidence type="ECO:0000259" key="7">
    <source>
        <dbReference type="Pfam" id="PF25481"/>
    </source>
</evidence>
<feature type="coiled-coil region" evidence="4">
    <location>
        <begin position="1199"/>
        <end position="1233"/>
    </location>
</feature>
<dbReference type="GO" id="GO:0006606">
    <property type="term" value="P:protein import into nucleus"/>
    <property type="evidence" value="ECO:0007669"/>
    <property type="project" value="InterPro"/>
</dbReference>
<evidence type="ECO:0000256" key="4">
    <source>
        <dbReference type="SAM" id="Coils"/>
    </source>
</evidence>
<dbReference type="Proteomes" id="UP000594638">
    <property type="component" value="Unassembled WGS sequence"/>
</dbReference>
<comment type="subcellular location">
    <subcellularLocation>
        <location evidence="1">Nucleus</location>
    </subcellularLocation>
</comment>
<dbReference type="Gramene" id="OE9A005770T1">
    <property type="protein sequence ID" value="OE9A005770C1"/>
    <property type="gene ID" value="OE9A005770"/>
</dbReference>
<feature type="compositionally biased region" description="Polar residues" evidence="5">
    <location>
        <begin position="1683"/>
        <end position="1700"/>
    </location>
</feature>
<feature type="compositionally biased region" description="Polar residues" evidence="5">
    <location>
        <begin position="1978"/>
        <end position="1994"/>
    </location>
</feature>
<feature type="coiled-coil region" evidence="4">
    <location>
        <begin position="484"/>
        <end position="518"/>
    </location>
</feature>
<protein>
    <submittedName>
        <fullName evidence="9">Nuclear-pore anchor</fullName>
    </submittedName>
</protein>
<dbReference type="SUPFAM" id="SSF90257">
    <property type="entry name" value="Myosin rod fragments"/>
    <property type="match status" value="1"/>
</dbReference>
<proteinExistence type="predicted"/>
<comment type="caution">
    <text evidence="9">The sequence shown here is derived from an EMBL/GenBank/DDBJ whole genome shotgun (WGS) entry which is preliminary data.</text>
</comment>
<evidence type="ECO:0000259" key="6">
    <source>
        <dbReference type="Pfam" id="PF07926"/>
    </source>
</evidence>